<dbReference type="Proteomes" id="UP001055879">
    <property type="component" value="Linkage Group LG03"/>
</dbReference>
<sequence>MMSRTTNAGFVCNYGFYIVKYLGSLKKKTHLHIILEYVENGSHANIIKPNKFGPFPKSLVAIYIAQFVYRMGMALLAFLCGIFAGVMTNLLLCEAAEPGLKDKCHNMQPY</sequence>
<comment type="caution">
    <text evidence="1">The sequence shown here is derived from an EMBL/GenBank/DDBJ whole genome shotgun (WGS) entry which is preliminary data.</text>
</comment>
<protein>
    <submittedName>
        <fullName evidence="1">Uncharacterized protein</fullName>
    </submittedName>
</protein>
<evidence type="ECO:0000313" key="2">
    <source>
        <dbReference type="Proteomes" id="UP001055879"/>
    </source>
</evidence>
<proteinExistence type="predicted"/>
<keyword evidence="2" id="KW-1185">Reference proteome</keyword>
<evidence type="ECO:0000313" key="1">
    <source>
        <dbReference type="EMBL" id="KAI3746822.1"/>
    </source>
</evidence>
<reference evidence="1 2" key="2">
    <citation type="journal article" date="2022" name="Mol. Ecol. Resour.">
        <title>The genomes of chicory, endive, great burdock and yacon provide insights into Asteraceae paleo-polyploidization history and plant inulin production.</title>
        <authorList>
            <person name="Fan W."/>
            <person name="Wang S."/>
            <person name="Wang H."/>
            <person name="Wang A."/>
            <person name="Jiang F."/>
            <person name="Liu H."/>
            <person name="Zhao H."/>
            <person name="Xu D."/>
            <person name="Zhang Y."/>
        </authorList>
    </citation>
    <scope>NUCLEOTIDE SEQUENCE [LARGE SCALE GENOMIC DNA]</scope>
    <source>
        <strain evidence="2">cv. Niubang</strain>
    </source>
</reference>
<reference evidence="2" key="1">
    <citation type="journal article" date="2022" name="Mol. Ecol. Resour.">
        <title>The genomes of chicory, endive, great burdock and yacon provide insights into Asteraceae palaeo-polyploidization history and plant inulin production.</title>
        <authorList>
            <person name="Fan W."/>
            <person name="Wang S."/>
            <person name="Wang H."/>
            <person name="Wang A."/>
            <person name="Jiang F."/>
            <person name="Liu H."/>
            <person name="Zhao H."/>
            <person name="Xu D."/>
            <person name="Zhang Y."/>
        </authorList>
    </citation>
    <scope>NUCLEOTIDE SEQUENCE [LARGE SCALE GENOMIC DNA]</scope>
    <source>
        <strain evidence="2">cv. Niubang</strain>
    </source>
</reference>
<accession>A0ACB9DJV0</accession>
<name>A0ACB9DJV0_ARCLA</name>
<gene>
    <name evidence="1" type="ORF">L6452_09263</name>
</gene>
<dbReference type="EMBL" id="CM042049">
    <property type="protein sequence ID" value="KAI3746822.1"/>
    <property type="molecule type" value="Genomic_DNA"/>
</dbReference>
<organism evidence="1 2">
    <name type="scientific">Arctium lappa</name>
    <name type="common">Greater burdock</name>
    <name type="synonym">Lappa major</name>
    <dbReference type="NCBI Taxonomy" id="4217"/>
    <lineage>
        <taxon>Eukaryota</taxon>
        <taxon>Viridiplantae</taxon>
        <taxon>Streptophyta</taxon>
        <taxon>Embryophyta</taxon>
        <taxon>Tracheophyta</taxon>
        <taxon>Spermatophyta</taxon>
        <taxon>Magnoliopsida</taxon>
        <taxon>eudicotyledons</taxon>
        <taxon>Gunneridae</taxon>
        <taxon>Pentapetalae</taxon>
        <taxon>asterids</taxon>
        <taxon>campanulids</taxon>
        <taxon>Asterales</taxon>
        <taxon>Asteraceae</taxon>
        <taxon>Carduoideae</taxon>
        <taxon>Cardueae</taxon>
        <taxon>Arctiinae</taxon>
        <taxon>Arctium</taxon>
    </lineage>
</organism>